<evidence type="ECO:0000313" key="1">
    <source>
        <dbReference type="EMBL" id="RRC95291.1"/>
    </source>
</evidence>
<reference evidence="1 2" key="1">
    <citation type="submission" date="2018-11" db="EMBL/GenBank/DDBJ databases">
        <title>Genomes From Bacteria Associated with the Canine Oral Cavity: a Test Case for Automated Genome-Based Taxonomic Assignment.</title>
        <authorList>
            <person name="Coil D.A."/>
            <person name="Jospin G."/>
            <person name="Darling A.E."/>
            <person name="Wallis C."/>
            <person name="Davis I.J."/>
            <person name="Harris S."/>
            <person name="Eisen J.A."/>
            <person name="Holcombe L.J."/>
            <person name="O'Flynn C."/>
        </authorList>
    </citation>
    <scope>NUCLEOTIDE SEQUENCE [LARGE SCALE GENOMIC DNA]</scope>
    <source>
        <strain evidence="1 2">OH770</strain>
    </source>
</reference>
<gene>
    <name evidence="1" type="ORF">EII11_06555</name>
</gene>
<proteinExistence type="predicted"/>
<dbReference type="EMBL" id="RQZF01000005">
    <property type="protein sequence ID" value="RRC95291.1"/>
    <property type="molecule type" value="Genomic_DNA"/>
</dbReference>
<protein>
    <submittedName>
        <fullName evidence="1">Uncharacterized protein</fullName>
    </submittedName>
</protein>
<organism evidence="1 2">
    <name type="scientific">Schaalia canis</name>
    <dbReference type="NCBI Taxonomy" id="100469"/>
    <lineage>
        <taxon>Bacteria</taxon>
        <taxon>Bacillati</taxon>
        <taxon>Actinomycetota</taxon>
        <taxon>Actinomycetes</taxon>
        <taxon>Actinomycetales</taxon>
        <taxon>Actinomycetaceae</taxon>
        <taxon>Schaalia</taxon>
    </lineage>
</organism>
<accession>A0A3P1SDA7</accession>
<dbReference type="Proteomes" id="UP000280444">
    <property type="component" value="Unassembled WGS sequence"/>
</dbReference>
<comment type="caution">
    <text evidence="1">The sequence shown here is derived from an EMBL/GenBank/DDBJ whole genome shotgun (WGS) entry which is preliminary data.</text>
</comment>
<dbReference type="AlphaFoldDB" id="A0A3P1SDA7"/>
<sequence length="214" mass="23036">MGGGLVARKTAEVTVGNLAQPIGDMIFRKQSFQQAGLNYLTSTTTGMAGAKINRVLVGNHHVPRLVADVGIGATQGALDAATAYGIESYFPPTDENALKSFDNRSLGFRMLVSGATGAGGSIDRQTLLHPHLSPTAPHVEGSYLPEVPKGGRHPFPTDNHVYRYGDIRSLNAHDIYSLDGTREGIPGSYQVTIKYEREEPVVTSRHFLPDPQNP</sequence>
<name>A0A3P1SDA7_9ACTO</name>
<evidence type="ECO:0000313" key="2">
    <source>
        <dbReference type="Proteomes" id="UP000280444"/>
    </source>
</evidence>
<dbReference type="RefSeq" id="WP_124870428.1">
    <property type="nucleotide sequence ID" value="NZ_RQZF01000005.1"/>
</dbReference>
<keyword evidence="2" id="KW-1185">Reference proteome</keyword>